<evidence type="ECO:0000313" key="2">
    <source>
        <dbReference type="EMBL" id="QIE57856.1"/>
    </source>
</evidence>
<dbReference type="Gene3D" id="3.40.630.40">
    <property type="entry name" value="Zn-dependent exopeptidases"/>
    <property type="match status" value="1"/>
</dbReference>
<accession>A0A7M3T775</accession>
<proteinExistence type="predicted"/>
<dbReference type="KEGG" id="hdh:G5B40_11360"/>
<gene>
    <name evidence="2" type="ORF">G5B40_11360</name>
</gene>
<dbReference type="Pfam" id="PF05013">
    <property type="entry name" value="FGase"/>
    <property type="match status" value="1"/>
</dbReference>
<dbReference type="PIRSF" id="PIRSF029730">
    <property type="entry name" value="UCP029730"/>
    <property type="match status" value="1"/>
</dbReference>
<dbReference type="GO" id="GO:0016787">
    <property type="term" value="F:hydrolase activity"/>
    <property type="evidence" value="ECO:0007669"/>
    <property type="project" value="UniProtKB-KW"/>
</dbReference>
<dbReference type="InterPro" id="IPR011227">
    <property type="entry name" value="UCP029730"/>
</dbReference>
<organism evidence="2 3">
    <name type="scientific">Pikeienuella piscinae</name>
    <dbReference type="NCBI Taxonomy" id="2748098"/>
    <lineage>
        <taxon>Bacteria</taxon>
        <taxon>Pseudomonadati</taxon>
        <taxon>Pseudomonadota</taxon>
        <taxon>Alphaproteobacteria</taxon>
        <taxon>Rhodobacterales</taxon>
        <taxon>Paracoccaceae</taxon>
        <taxon>Pikeienuella</taxon>
    </lineage>
</organism>
<keyword evidence="3" id="KW-1185">Reference proteome</keyword>
<sequence length="279" mass="29906">MSEISTSDDATGRAGVRPGATSRRLLGVGDPAPVEQINGDGAAGLVLLCEHAGRAVPARLSDLALPSAEMDKHIAWDIGAEAVARLLSQHLDAPLILQRYSRLVIDANRPLSASDCIPEISDGVAIPGNRQLSEADRRLRYDEIHAPYHAAVSALLDSRARASRPTLLVTVHSFTPVMAGASRDMAVGLLFNRDRRLAVALMDMLARIVPDEIVALNAPYSVDDESDYSIPVHGESRGLPHVLIELRNDLVADAAGQGLWAGRLADALRRILDEPEFAS</sequence>
<dbReference type="SUPFAM" id="SSF53187">
    <property type="entry name" value="Zn-dependent exopeptidases"/>
    <property type="match status" value="1"/>
</dbReference>
<reference evidence="2 3" key="1">
    <citation type="submission" date="2020-02" db="EMBL/GenBank/DDBJ databases">
        <title>complete genome sequence of Rhodobacteraceae bacterium.</title>
        <authorList>
            <person name="Park J."/>
            <person name="Kim Y.-S."/>
            <person name="Kim K.-H."/>
        </authorList>
    </citation>
    <scope>NUCLEOTIDE SEQUENCE [LARGE SCALE GENOMIC DNA]</scope>
    <source>
        <strain evidence="2 3">RR4-56</strain>
    </source>
</reference>
<dbReference type="Proteomes" id="UP000503336">
    <property type="component" value="Chromosome"/>
</dbReference>
<dbReference type="InterPro" id="IPR007709">
    <property type="entry name" value="N-FG_amidohydro"/>
</dbReference>
<name>A0A7M3T775_9RHOB</name>
<protein>
    <submittedName>
        <fullName evidence="2">N-formylglutamate amidohydrolase</fullName>
    </submittedName>
</protein>
<dbReference type="EMBL" id="CP049056">
    <property type="protein sequence ID" value="QIE57856.1"/>
    <property type="molecule type" value="Genomic_DNA"/>
</dbReference>
<evidence type="ECO:0000313" key="3">
    <source>
        <dbReference type="Proteomes" id="UP000503336"/>
    </source>
</evidence>
<dbReference type="AlphaFoldDB" id="A0A7M3T775"/>
<keyword evidence="2" id="KW-0378">Hydrolase</keyword>
<evidence type="ECO:0000256" key="1">
    <source>
        <dbReference type="SAM" id="MobiDB-lite"/>
    </source>
</evidence>
<feature type="region of interest" description="Disordered" evidence="1">
    <location>
        <begin position="1"/>
        <end position="30"/>
    </location>
</feature>